<dbReference type="Proteomes" id="UP000176609">
    <property type="component" value="Unassembled WGS sequence"/>
</dbReference>
<dbReference type="AlphaFoldDB" id="A0A1F6ANI8"/>
<accession>A0A1F6ANI8</accession>
<evidence type="ECO:0000256" key="1">
    <source>
        <dbReference type="SAM" id="Phobius"/>
    </source>
</evidence>
<feature type="transmembrane region" description="Helical" evidence="1">
    <location>
        <begin position="21"/>
        <end position="41"/>
    </location>
</feature>
<dbReference type="EMBL" id="MFJR01000012">
    <property type="protein sequence ID" value="OGG26251.1"/>
    <property type="molecule type" value="Genomic_DNA"/>
</dbReference>
<proteinExistence type="predicted"/>
<keyword evidence="1" id="KW-0472">Membrane</keyword>
<keyword evidence="1" id="KW-1133">Transmembrane helix</keyword>
<sequence>MVKKNKKSQKNNYWRLQRWPMISLITVVIIIMAMISIRGRFLALETIFNIPTPTPSHPADLNFPPPEAFGQTGEAYINKAKSDLSAKLKIDEEQIKVVSTKPYKWSDSSLGCPEKGKFYSQVVTAGYIINLSVNDKSYTYNAGSNRVASCNNN</sequence>
<name>A0A1F6ANI8_9BACT</name>
<keyword evidence="1" id="KW-0812">Transmembrane</keyword>
<gene>
    <name evidence="2" type="ORF">A2960_04715</name>
</gene>
<evidence type="ECO:0000313" key="3">
    <source>
        <dbReference type="Proteomes" id="UP000176609"/>
    </source>
</evidence>
<reference evidence="2 3" key="1">
    <citation type="journal article" date="2016" name="Nat. Commun.">
        <title>Thousands of microbial genomes shed light on interconnected biogeochemical processes in an aquifer system.</title>
        <authorList>
            <person name="Anantharaman K."/>
            <person name="Brown C.T."/>
            <person name="Hug L.A."/>
            <person name="Sharon I."/>
            <person name="Castelle C.J."/>
            <person name="Probst A.J."/>
            <person name="Thomas B.C."/>
            <person name="Singh A."/>
            <person name="Wilkins M.J."/>
            <person name="Karaoz U."/>
            <person name="Brodie E.L."/>
            <person name="Williams K.H."/>
            <person name="Hubbard S.S."/>
            <person name="Banfield J.F."/>
        </authorList>
    </citation>
    <scope>NUCLEOTIDE SEQUENCE [LARGE SCALE GENOMIC DNA]</scope>
</reference>
<protein>
    <submittedName>
        <fullName evidence="2">Uncharacterized protein</fullName>
    </submittedName>
</protein>
<comment type="caution">
    <text evidence="2">The sequence shown here is derived from an EMBL/GenBank/DDBJ whole genome shotgun (WGS) entry which is preliminary data.</text>
</comment>
<organism evidence="2 3">
    <name type="scientific">Candidatus Gottesmanbacteria bacterium RIFCSPLOWO2_01_FULL_39_12b</name>
    <dbReference type="NCBI Taxonomy" id="1798388"/>
    <lineage>
        <taxon>Bacteria</taxon>
        <taxon>Candidatus Gottesmaniibacteriota</taxon>
    </lineage>
</organism>
<evidence type="ECO:0000313" key="2">
    <source>
        <dbReference type="EMBL" id="OGG26251.1"/>
    </source>
</evidence>